<dbReference type="Gene3D" id="3.90.550.10">
    <property type="entry name" value="Spore Coat Polysaccharide Biosynthesis Protein SpsA, Chain A"/>
    <property type="match status" value="1"/>
</dbReference>
<sequence>MIAFGVWVESEERYARVAAPALARVLEADSAVLESVTDGCIFEAYAEIMDAAADLPGLEALVLLRDDVELLDADLTTRLRAALAEPGAALVGAVGARHVTSLRWWEGDVVGRLAHPGGVLGDAAAGPQEVHVLDGALLALAPAVVTALRYDRACWAGVHGHDAELCALTRAAGGRVLVTDLDVRRASAPIPAEDLAFLRADLLWRARWSALPDAA</sequence>
<proteinExistence type="predicted"/>
<protein>
    <submittedName>
        <fullName evidence="1">Uncharacterized protein</fullName>
    </submittedName>
</protein>
<gene>
    <name evidence="1" type="ORF">AVDCRST_MAG79-1552</name>
</gene>
<reference evidence="1" key="1">
    <citation type="submission" date="2020-02" db="EMBL/GenBank/DDBJ databases">
        <authorList>
            <person name="Meier V. D."/>
        </authorList>
    </citation>
    <scope>NUCLEOTIDE SEQUENCE</scope>
    <source>
        <strain evidence="1">AVDCRST_MAG79</strain>
    </source>
</reference>
<accession>A0A6J4U1J5</accession>
<name>A0A6J4U1J5_9ACTN</name>
<dbReference type="AlphaFoldDB" id="A0A6J4U1J5"/>
<dbReference type="EMBL" id="CADCWC010000236">
    <property type="protein sequence ID" value="CAA9537838.1"/>
    <property type="molecule type" value="Genomic_DNA"/>
</dbReference>
<dbReference type="SUPFAM" id="SSF53448">
    <property type="entry name" value="Nucleotide-diphospho-sugar transferases"/>
    <property type="match status" value="1"/>
</dbReference>
<organism evidence="1">
    <name type="scientific">uncultured Thermoleophilia bacterium</name>
    <dbReference type="NCBI Taxonomy" id="1497501"/>
    <lineage>
        <taxon>Bacteria</taxon>
        <taxon>Bacillati</taxon>
        <taxon>Actinomycetota</taxon>
        <taxon>Thermoleophilia</taxon>
        <taxon>environmental samples</taxon>
    </lineage>
</organism>
<evidence type="ECO:0000313" key="1">
    <source>
        <dbReference type="EMBL" id="CAA9537838.1"/>
    </source>
</evidence>
<dbReference type="InterPro" id="IPR029044">
    <property type="entry name" value="Nucleotide-diphossugar_trans"/>
</dbReference>